<sequence length="238" mass="26768">MQQISKKKLRKIAESNGKCLITIGESNMIFEPGPFHYFGYEILAKIAENLPKQASLFSSFANSKLDNHNPTATSTPFLLDACGSLLSGNLGSYKFTPDFTLKITQETVYFKVTSATYVKAYRATLIERGLAFGNDYVLRCVYTSTDLRHRSVTDIQLANHHSSSNHAFFNGCKPSVYLTDHNKFQSNLGQISVQKRKKTDQVTVGHGREMTDVSSKYPGYTFRHETVTDPEKFVAFLH</sequence>
<name>A0A915KBG4_ROMCU</name>
<evidence type="ECO:0000313" key="2">
    <source>
        <dbReference type="WBParaSite" id="nRc.2.0.1.t35710-RA"/>
    </source>
</evidence>
<dbReference type="WBParaSite" id="nRc.2.0.1.t35710-RA">
    <property type="protein sequence ID" value="nRc.2.0.1.t35710-RA"/>
    <property type="gene ID" value="nRc.2.0.1.g35710"/>
</dbReference>
<organism evidence="1 2">
    <name type="scientific">Romanomermis culicivorax</name>
    <name type="common">Nematode worm</name>
    <dbReference type="NCBI Taxonomy" id="13658"/>
    <lineage>
        <taxon>Eukaryota</taxon>
        <taxon>Metazoa</taxon>
        <taxon>Ecdysozoa</taxon>
        <taxon>Nematoda</taxon>
        <taxon>Enoplea</taxon>
        <taxon>Dorylaimia</taxon>
        <taxon>Mermithida</taxon>
        <taxon>Mermithoidea</taxon>
        <taxon>Mermithidae</taxon>
        <taxon>Romanomermis</taxon>
    </lineage>
</organism>
<dbReference type="AlphaFoldDB" id="A0A915KBG4"/>
<protein>
    <submittedName>
        <fullName evidence="2">Uncharacterized protein</fullName>
    </submittedName>
</protein>
<proteinExistence type="predicted"/>
<dbReference type="Proteomes" id="UP000887565">
    <property type="component" value="Unplaced"/>
</dbReference>
<dbReference type="Pfam" id="PF25562">
    <property type="entry name" value="CNBH_CNNM2_C"/>
    <property type="match status" value="1"/>
</dbReference>
<evidence type="ECO:0000313" key="1">
    <source>
        <dbReference type="Proteomes" id="UP000887565"/>
    </source>
</evidence>
<accession>A0A915KBG4</accession>
<reference evidence="2" key="1">
    <citation type="submission" date="2022-11" db="UniProtKB">
        <authorList>
            <consortium name="WormBaseParasite"/>
        </authorList>
    </citation>
    <scope>IDENTIFICATION</scope>
</reference>
<keyword evidence="1" id="KW-1185">Reference proteome</keyword>